<dbReference type="Gene3D" id="1.10.8.1180">
    <property type="match status" value="1"/>
</dbReference>
<dbReference type="InterPro" id="IPR040480">
    <property type="entry name" value="DnaT_DNA_bind"/>
</dbReference>
<keyword evidence="3" id="KW-1185">Reference proteome</keyword>
<organism evidence="2 3">
    <name type="scientific">Neptunicella marina</name>
    <dbReference type="NCBI Taxonomy" id="2125989"/>
    <lineage>
        <taxon>Bacteria</taxon>
        <taxon>Pseudomonadati</taxon>
        <taxon>Pseudomonadota</taxon>
        <taxon>Gammaproteobacteria</taxon>
        <taxon>Alteromonadales</taxon>
        <taxon>Alteromonadaceae</taxon>
        <taxon>Neptunicella</taxon>
    </lineage>
</organism>
<protein>
    <submittedName>
        <fullName evidence="2">Flavodoxin</fullName>
    </submittedName>
</protein>
<dbReference type="EMBL" id="JACNEP010000009">
    <property type="protein sequence ID" value="MBC3766646.1"/>
    <property type="molecule type" value="Genomic_DNA"/>
</dbReference>
<reference evidence="2" key="2">
    <citation type="submission" date="2020-08" db="EMBL/GenBank/DDBJ databases">
        <authorList>
            <person name="Lai Q."/>
        </authorList>
    </citation>
    <scope>NUCLEOTIDE SEQUENCE</scope>
    <source>
        <strain evidence="2">S27-2</strain>
    </source>
</reference>
<evidence type="ECO:0000313" key="3">
    <source>
        <dbReference type="Proteomes" id="UP000601768"/>
    </source>
</evidence>
<accession>A0A8J6IW79</accession>
<reference evidence="2" key="1">
    <citation type="journal article" date="2018" name="Int. J. Syst. Evol. Microbiol.">
        <title>Neptunicella marina gen. nov., sp. nov., isolated from surface seawater.</title>
        <authorList>
            <person name="Liu X."/>
            <person name="Lai Q."/>
            <person name="Du Y."/>
            <person name="Zhang X."/>
            <person name="Liu Z."/>
            <person name="Sun F."/>
            <person name="Shao Z."/>
        </authorList>
    </citation>
    <scope>NUCLEOTIDE SEQUENCE</scope>
    <source>
        <strain evidence="2">S27-2</strain>
    </source>
</reference>
<dbReference type="Pfam" id="PF17948">
    <property type="entry name" value="DnaT"/>
    <property type="match status" value="1"/>
</dbReference>
<feature type="domain" description="DnaT DNA-binding" evidence="1">
    <location>
        <begin position="112"/>
        <end position="183"/>
    </location>
</feature>
<evidence type="ECO:0000259" key="1">
    <source>
        <dbReference type="Pfam" id="PF17948"/>
    </source>
</evidence>
<comment type="caution">
    <text evidence="2">The sequence shown here is derived from an EMBL/GenBank/DDBJ whole genome shotgun (WGS) entry which is preliminary data.</text>
</comment>
<gene>
    <name evidence="2" type="ORF">H8B19_12220</name>
</gene>
<name>A0A8J6IW79_9ALTE</name>
<dbReference type="Proteomes" id="UP000601768">
    <property type="component" value="Unassembled WGS sequence"/>
</dbReference>
<dbReference type="RefSeq" id="WP_186507174.1">
    <property type="nucleotide sequence ID" value="NZ_JACNEP010000009.1"/>
</dbReference>
<evidence type="ECO:0000313" key="2">
    <source>
        <dbReference type="EMBL" id="MBC3766646.1"/>
    </source>
</evidence>
<sequence>MINQSELTSLNQPISNEARVLYLLALRPDVNKQNGETQPLNYASIKTLLNGKTDIISLGRQINALIKELVDSGLVVNSEPKLDINSMNGKRLILPLVATEQHNYQNLHLHWQSMQADWTPNLKLFAELATMVGIIEHSFSDEERGEFISYWLSRPESSFTLFQWTQKFVQHIKKKRLAFGSQTVKRVGNQMVSNKASVSADDNAKKLVEKYSGKHKR</sequence>
<dbReference type="AlphaFoldDB" id="A0A8J6IW79"/>
<proteinExistence type="predicted"/>